<dbReference type="Gene3D" id="2.40.50.140">
    <property type="entry name" value="Nucleic acid-binding proteins"/>
    <property type="match status" value="4"/>
</dbReference>
<dbReference type="GO" id="GO:0003677">
    <property type="term" value="F:DNA binding"/>
    <property type="evidence" value="ECO:0007669"/>
    <property type="project" value="UniProtKB-KW"/>
</dbReference>
<dbReference type="EMBL" id="CAJPIZ010004258">
    <property type="protein sequence ID" value="CAG2107340.1"/>
    <property type="molecule type" value="Genomic_DNA"/>
</dbReference>
<dbReference type="CDD" id="cd04474">
    <property type="entry name" value="RPA1_DBD_A"/>
    <property type="match status" value="1"/>
</dbReference>
<dbReference type="InterPro" id="IPR012340">
    <property type="entry name" value="NA-bd_OB-fold"/>
</dbReference>
<evidence type="ECO:0000256" key="1">
    <source>
        <dbReference type="ARBA" id="ARBA00004123"/>
    </source>
</evidence>
<dbReference type="NCBIfam" id="TIGR00617">
    <property type="entry name" value="rpa1"/>
    <property type="match status" value="1"/>
</dbReference>
<protein>
    <recommendedName>
        <fullName evidence="11">Replication protein A subunit</fullName>
    </recommendedName>
</protein>
<evidence type="ECO:0000256" key="4">
    <source>
        <dbReference type="ARBA" id="ARBA00022723"/>
    </source>
</evidence>
<dbReference type="Proteomes" id="UP000759131">
    <property type="component" value="Unassembled WGS sequence"/>
</dbReference>
<organism evidence="15">
    <name type="scientific">Medioppia subpectinata</name>
    <dbReference type="NCBI Taxonomy" id="1979941"/>
    <lineage>
        <taxon>Eukaryota</taxon>
        <taxon>Metazoa</taxon>
        <taxon>Ecdysozoa</taxon>
        <taxon>Arthropoda</taxon>
        <taxon>Chelicerata</taxon>
        <taxon>Arachnida</taxon>
        <taxon>Acari</taxon>
        <taxon>Acariformes</taxon>
        <taxon>Sarcoptiformes</taxon>
        <taxon>Oribatida</taxon>
        <taxon>Brachypylina</taxon>
        <taxon>Oppioidea</taxon>
        <taxon>Oppiidae</taxon>
        <taxon>Medioppia</taxon>
    </lineage>
</organism>
<dbReference type="FunFam" id="2.40.50.140:FF:000041">
    <property type="entry name" value="Replication protein A subunit"/>
    <property type="match status" value="1"/>
</dbReference>
<evidence type="ECO:0000259" key="13">
    <source>
        <dbReference type="Pfam" id="PF08646"/>
    </source>
</evidence>
<dbReference type="InterPro" id="IPR013955">
    <property type="entry name" value="Rep_factor-A_C"/>
</dbReference>
<sequence length="596" mass="65989">MTSYPSLPMVPALSVGCLKRIIKSTGPPTAADVRQSVVQILGTKRVANGSIRCILWDGVDSYKMSIIKQSPENDAKMASNQFQTYSVVRLINYWVSTIGANDAEVLVISQLETLMTGSQINCKLDVGPQPTAAPLPPPANTCDNQNNMNNANNEASIDTSKVCPILAITPFFNAWLIRARVVSKTAVRTYKGRDGKADGRLFSFDVADDSADIRFTAFNKECDKYFDIIEKDMNYYFQRGSVKSANRKYSNLKSDYEITLNADSVVVLCNEAMAAPPVRFRFTAIAQLEGQAVGDLVDVIGVVRNVGTIQTIVAKKTSIEYRKRDVSIVDKTLAEVRLTLWSEEADGFCGVAGQVMAIKNAIVGEFNGKTLKCAANATTDLDPDLPEAHILKGWYDREMAGGGLKDIRALSKGSDGNGGANETKYLCQINEESVPEGQTVYYNCKATVVATNRSERHMYKSCANTGCSKKVREENNFYYCEKCKHNSPQFEWRLMISLSLNDPTGDHWVTAFQEVAEKITGKPVAELSALYESSPDEYQSLITSTLYFKTFVFRIGSRIDVYNDERRVKSTCFAATPLDPIQRSKELIEFIKSSIN</sequence>
<dbReference type="InterPro" id="IPR031657">
    <property type="entry name" value="REPA_OB_2"/>
</dbReference>
<evidence type="ECO:0000256" key="9">
    <source>
        <dbReference type="ARBA" id="ARBA00058595"/>
    </source>
</evidence>
<evidence type="ECO:0000256" key="7">
    <source>
        <dbReference type="ARBA" id="ARBA00023125"/>
    </source>
</evidence>
<evidence type="ECO:0000256" key="10">
    <source>
        <dbReference type="ARBA" id="ARBA00062035"/>
    </source>
</evidence>
<dbReference type="GO" id="GO:0006260">
    <property type="term" value="P:DNA replication"/>
    <property type="evidence" value="ECO:0007669"/>
    <property type="project" value="UniProtKB-KW"/>
</dbReference>
<dbReference type="GO" id="GO:0008270">
    <property type="term" value="F:zinc ion binding"/>
    <property type="evidence" value="ECO:0007669"/>
    <property type="project" value="UniProtKB-KW"/>
</dbReference>
<evidence type="ECO:0000256" key="6">
    <source>
        <dbReference type="ARBA" id="ARBA00022833"/>
    </source>
</evidence>
<feature type="domain" description="Replication factor A C-terminal" evidence="13">
    <location>
        <begin position="441"/>
        <end position="587"/>
    </location>
</feature>
<comment type="function">
    <text evidence="9 11">As part of the heterotrimeric replication protein A complex (RPA/RP-A), binds and stabilizes single-stranded DNA intermediates, that form during DNA replication or upon DNA stress. It prevents their reannealing and in parallel, recruits and activates different proteins and complexes involved in DNA metabolism. Thereby, it plays an essential role both in DNA replication and the cellular response to DNA damage.</text>
</comment>
<feature type="domain" description="Replication protein A OB" evidence="14">
    <location>
        <begin position="285"/>
        <end position="378"/>
    </location>
</feature>
<dbReference type="FunFam" id="2.40.50.140:FF:000064">
    <property type="entry name" value="Replication protein A subunit"/>
    <property type="match status" value="1"/>
</dbReference>
<dbReference type="AlphaFoldDB" id="A0A7R9KRL7"/>
<dbReference type="InterPro" id="IPR004365">
    <property type="entry name" value="NA-bd_OB_tRNA"/>
</dbReference>
<accession>A0A7R9KRL7</accession>
<evidence type="ECO:0000256" key="3">
    <source>
        <dbReference type="ARBA" id="ARBA00022705"/>
    </source>
</evidence>
<reference evidence="15" key="1">
    <citation type="submission" date="2020-11" db="EMBL/GenBank/DDBJ databases">
        <authorList>
            <person name="Tran Van P."/>
        </authorList>
    </citation>
    <scope>NUCLEOTIDE SEQUENCE</scope>
</reference>
<comment type="subunit">
    <text evidence="10 11">Component of the heterotrimeric canonical replication protein A complex (RPA).</text>
</comment>
<keyword evidence="3 11" id="KW-0235">DNA replication</keyword>
<dbReference type="Pfam" id="PF01336">
    <property type="entry name" value="tRNA_anti-codon"/>
    <property type="match status" value="1"/>
</dbReference>
<comment type="subcellular location">
    <subcellularLocation>
        <location evidence="1 11">Nucleus</location>
    </subcellularLocation>
</comment>
<dbReference type="FunFam" id="2.40.50.140:FF:000090">
    <property type="entry name" value="Replication protein A subunit"/>
    <property type="match status" value="1"/>
</dbReference>
<feature type="domain" description="OB" evidence="12">
    <location>
        <begin position="176"/>
        <end position="267"/>
    </location>
</feature>
<dbReference type="CDD" id="cd04476">
    <property type="entry name" value="RPA1_DBD_C"/>
    <property type="match status" value="1"/>
</dbReference>
<dbReference type="EMBL" id="OC858833">
    <property type="protein sequence ID" value="CAD7626910.1"/>
    <property type="molecule type" value="Genomic_DNA"/>
</dbReference>
<proteinExistence type="inferred from homology"/>
<comment type="similarity">
    <text evidence="2 11">Belongs to the replication factor A protein 1 family.</text>
</comment>
<dbReference type="SUPFAM" id="SSF50249">
    <property type="entry name" value="Nucleic acid-binding proteins"/>
    <property type="match status" value="4"/>
</dbReference>
<name>A0A7R9KRL7_9ACAR</name>
<keyword evidence="7 11" id="KW-0238">DNA-binding</keyword>
<dbReference type="Pfam" id="PF08646">
    <property type="entry name" value="Rep_fac-A_C"/>
    <property type="match status" value="1"/>
</dbReference>
<dbReference type="GO" id="GO:0005634">
    <property type="term" value="C:nucleus"/>
    <property type="evidence" value="ECO:0007669"/>
    <property type="project" value="UniProtKB-SubCell"/>
</dbReference>
<keyword evidence="6 11" id="KW-0862">Zinc</keyword>
<keyword evidence="8 11" id="KW-0539">Nucleus</keyword>
<dbReference type="GO" id="GO:0006310">
    <property type="term" value="P:DNA recombination"/>
    <property type="evidence" value="ECO:0007669"/>
    <property type="project" value="InterPro"/>
</dbReference>
<dbReference type="CDD" id="cd04475">
    <property type="entry name" value="RPA1_DBD_B"/>
    <property type="match status" value="1"/>
</dbReference>
<dbReference type="GO" id="GO:0006281">
    <property type="term" value="P:DNA repair"/>
    <property type="evidence" value="ECO:0007669"/>
    <property type="project" value="InterPro"/>
</dbReference>
<dbReference type="PANTHER" id="PTHR47165">
    <property type="entry name" value="OS03G0429900 PROTEIN"/>
    <property type="match status" value="1"/>
</dbReference>
<evidence type="ECO:0000256" key="5">
    <source>
        <dbReference type="ARBA" id="ARBA00022771"/>
    </source>
</evidence>
<evidence type="ECO:0000256" key="2">
    <source>
        <dbReference type="ARBA" id="ARBA00005690"/>
    </source>
</evidence>
<evidence type="ECO:0000256" key="8">
    <source>
        <dbReference type="ARBA" id="ARBA00023242"/>
    </source>
</evidence>
<dbReference type="InterPro" id="IPR047192">
    <property type="entry name" value="Euk_RPA1_DBD_C"/>
</dbReference>
<gene>
    <name evidence="15" type="ORF">OSB1V03_LOCUS7342</name>
</gene>
<evidence type="ECO:0000313" key="16">
    <source>
        <dbReference type="Proteomes" id="UP000759131"/>
    </source>
</evidence>
<dbReference type="OrthoDB" id="1751331at2759"/>
<dbReference type="Pfam" id="PF16900">
    <property type="entry name" value="REPA_OB_2"/>
    <property type="match status" value="1"/>
</dbReference>
<evidence type="ECO:0000259" key="14">
    <source>
        <dbReference type="Pfam" id="PF16900"/>
    </source>
</evidence>
<dbReference type="InterPro" id="IPR004591">
    <property type="entry name" value="Rfa1"/>
</dbReference>
<keyword evidence="5 11" id="KW-0863">Zinc-finger</keyword>
<dbReference type="PANTHER" id="PTHR47165:SF4">
    <property type="entry name" value="OS03G0429900 PROTEIN"/>
    <property type="match status" value="1"/>
</dbReference>
<evidence type="ECO:0000313" key="15">
    <source>
        <dbReference type="EMBL" id="CAD7626910.1"/>
    </source>
</evidence>
<evidence type="ECO:0000259" key="12">
    <source>
        <dbReference type="Pfam" id="PF01336"/>
    </source>
</evidence>
<evidence type="ECO:0000256" key="11">
    <source>
        <dbReference type="RuleBase" id="RU364130"/>
    </source>
</evidence>
<keyword evidence="16" id="KW-1185">Reference proteome</keyword>
<keyword evidence="4 11" id="KW-0479">Metal-binding</keyword>